<dbReference type="STRING" id="871325.SAMN05444349_10226"/>
<dbReference type="Proteomes" id="UP000184436">
    <property type="component" value="Unassembled WGS sequence"/>
</dbReference>
<sequence length="121" mass="13993">MGKNEIGNNRADSKKSVESKNCDELMTVPCVDTDIKPSSDDEGDCTSEVKFVRVSDLYSNYLKRWNSYKSPKSRREYARCLERQYPGLVRHGCTNKETRLYLKESPRSCEKELKSNDIDNI</sequence>
<organism evidence="2 3">
    <name type="scientific">Bacteroides faecichinchillae</name>
    <dbReference type="NCBI Taxonomy" id="871325"/>
    <lineage>
        <taxon>Bacteria</taxon>
        <taxon>Pseudomonadati</taxon>
        <taxon>Bacteroidota</taxon>
        <taxon>Bacteroidia</taxon>
        <taxon>Bacteroidales</taxon>
        <taxon>Bacteroidaceae</taxon>
        <taxon>Bacteroides</taxon>
    </lineage>
</organism>
<proteinExistence type="predicted"/>
<keyword evidence="3" id="KW-1185">Reference proteome</keyword>
<dbReference type="RefSeq" id="WP_136498562.1">
    <property type="nucleotide sequence ID" value="NZ_FQVD01000002.1"/>
</dbReference>
<evidence type="ECO:0000256" key="1">
    <source>
        <dbReference type="SAM" id="MobiDB-lite"/>
    </source>
</evidence>
<gene>
    <name evidence="2" type="ORF">SAMN05444349_10226</name>
</gene>
<dbReference type="AlphaFoldDB" id="A0A1M4T6K5"/>
<protein>
    <submittedName>
        <fullName evidence="2">Uncharacterized protein</fullName>
    </submittedName>
</protein>
<reference evidence="2 3" key="1">
    <citation type="submission" date="2016-11" db="EMBL/GenBank/DDBJ databases">
        <authorList>
            <person name="Jaros S."/>
            <person name="Januszkiewicz K."/>
            <person name="Wedrychowicz H."/>
        </authorList>
    </citation>
    <scope>NUCLEOTIDE SEQUENCE [LARGE SCALE GENOMIC DNA]</scope>
    <source>
        <strain evidence="2 3">DSM 26883</strain>
    </source>
</reference>
<accession>A0A1M4T6K5</accession>
<feature type="compositionally biased region" description="Basic and acidic residues" evidence="1">
    <location>
        <begin position="11"/>
        <end position="20"/>
    </location>
</feature>
<evidence type="ECO:0000313" key="2">
    <source>
        <dbReference type="EMBL" id="SHE40116.1"/>
    </source>
</evidence>
<dbReference type="EMBL" id="FQVD01000002">
    <property type="protein sequence ID" value="SHE40116.1"/>
    <property type="molecule type" value="Genomic_DNA"/>
</dbReference>
<evidence type="ECO:0000313" key="3">
    <source>
        <dbReference type="Proteomes" id="UP000184436"/>
    </source>
</evidence>
<feature type="region of interest" description="Disordered" evidence="1">
    <location>
        <begin position="1"/>
        <end position="20"/>
    </location>
</feature>
<name>A0A1M4T6K5_9BACE</name>